<feature type="binding site" evidence="4">
    <location>
        <position position="422"/>
    </location>
    <ligand>
        <name>FAD</name>
        <dbReference type="ChEBI" id="CHEBI:57692"/>
    </ligand>
</feature>
<dbReference type="InterPro" id="IPR001613">
    <property type="entry name" value="Flavin_amine_oxidase"/>
</dbReference>
<dbReference type="Gene3D" id="3.50.50.60">
    <property type="entry name" value="FAD/NAD(P)-binding domain"/>
    <property type="match status" value="1"/>
</dbReference>
<dbReference type="Pfam" id="PF01593">
    <property type="entry name" value="Amino_oxidase"/>
    <property type="match status" value="1"/>
</dbReference>
<dbReference type="KEGG" id="nhy:JQS43_15160"/>
<dbReference type="PRINTS" id="PR00757">
    <property type="entry name" value="AMINEOXDASEF"/>
</dbReference>
<feature type="binding site" evidence="4">
    <location>
        <position position="234"/>
    </location>
    <ligand>
        <name>FAD</name>
        <dbReference type="ChEBI" id="CHEBI:57692"/>
    </ligand>
</feature>
<dbReference type="Proteomes" id="UP000662857">
    <property type="component" value="Chromosome"/>
</dbReference>
<dbReference type="InterPro" id="IPR050703">
    <property type="entry name" value="Flavin_MAO"/>
</dbReference>
<feature type="domain" description="Amine oxidase" evidence="5">
    <location>
        <begin position="13"/>
        <end position="446"/>
    </location>
</feature>
<dbReference type="AlphaFoldDB" id="A0A895YRD2"/>
<proteinExistence type="inferred from homology"/>
<dbReference type="SUPFAM" id="SSF54373">
    <property type="entry name" value="FAD-linked reductases, C-terminal domain"/>
    <property type="match status" value="1"/>
</dbReference>
<keyword evidence="3" id="KW-0560">Oxidoreductase</keyword>
<dbReference type="PANTHER" id="PTHR43563:SF1">
    <property type="entry name" value="AMINE OXIDASE [FLAVIN-CONTAINING] B"/>
    <property type="match status" value="1"/>
</dbReference>
<protein>
    <submittedName>
        <fullName evidence="6">FAD-dependent oxidoreductase</fullName>
    </submittedName>
</protein>
<evidence type="ECO:0000256" key="3">
    <source>
        <dbReference type="ARBA" id="ARBA00023002"/>
    </source>
</evidence>
<keyword evidence="7" id="KW-1185">Reference proteome</keyword>
<name>A0A895YRD2_9ACTN</name>
<evidence type="ECO:0000259" key="5">
    <source>
        <dbReference type="Pfam" id="PF01593"/>
    </source>
</evidence>
<gene>
    <name evidence="6" type="ORF">JQS43_15160</name>
</gene>
<organism evidence="6 7">
    <name type="scientific">Natronosporangium hydrolyticum</name>
    <dbReference type="NCBI Taxonomy" id="2811111"/>
    <lineage>
        <taxon>Bacteria</taxon>
        <taxon>Bacillati</taxon>
        <taxon>Actinomycetota</taxon>
        <taxon>Actinomycetes</taxon>
        <taxon>Micromonosporales</taxon>
        <taxon>Micromonosporaceae</taxon>
        <taxon>Natronosporangium</taxon>
    </lineage>
</organism>
<accession>A0A895YRD2</accession>
<evidence type="ECO:0000256" key="2">
    <source>
        <dbReference type="ARBA" id="ARBA00005995"/>
    </source>
</evidence>
<evidence type="ECO:0000313" key="7">
    <source>
        <dbReference type="Proteomes" id="UP000662857"/>
    </source>
</evidence>
<dbReference type="EMBL" id="CP070499">
    <property type="protein sequence ID" value="QSB17346.1"/>
    <property type="molecule type" value="Genomic_DNA"/>
</dbReference>
<dbReference type="Gene3D" id="1.10.405.10">
    <property type="entry name" value="Guanine Nucleotide Dissociation Inhibitor, domain 1"/>
    <property type="match status" value="1"/>
</dbReference>
<dbReference type="SUPFAM" id="SSF51905">
    <property type="entry name" value="FAD/NAD(P)-binding domain"/>
    <property type="match status" value="1"/>
</dbReference>
<evidence type="ECO:0000256" key="1">
    <source>
        <dbReference type="ARBA" id="ARBA00001974"/>
    </source>
</evidence>
<feature type="binding site" evidence="4">
    <location>
        <begin position="33"/>
        <end position="34"/>
    </location>
    <ligand>
        <name>FAD</name>
        <dbReference type="ChEBI" id="CHEBI:57692"/>
    </ligand>
</feature>
<dbReference type="GO" id="GO:0016491">
    <property type="term" value="F:oxidoreductase activity"/>
    <property type="evidence" value="ECO:0007669"/>
    <property type="project" value="UniProtKB-KW"/>
</dbReference>
<comment type="cofactor">
    <cofactor evidence="1">
        <name>FAD</name>
        <dbReference type="ChEBI" id="CHEBI:57692"/>
    </cofactor>
</comment>
<dbReference type="PANTHER" id="PTHR43563">
    <property type="entry name" value="AMINE OXIDASE"/>
    <property type="match status" value="1"/>
</dbReference>
<dbReference type="InterPro" id="IPR036188">
    <property type="entry name" value="FAD/NAD-bd_sf"/>
</dbReference>
<reference evidence="6" key="1">
    <citation type="submission" date="2021-02" db="EMBL/GenBank/DDBJ databases">
        <title>Natrosporangium hydrolyticum gen. nov., sp. nov, a haloalkaliphilic actinobacterium from a soda solonchak soil.</title>
        <authorList>
            <person name="Sorokin D.Y."/>
            <person name="Khijniak T.V."/>
            <person name="Zakharycheva A.P."/>
            <person name="Boueva O.V."/>
            <person name="Ariskina E.V."/>
            <person name="Hahnke R.L."/>
            <person name="Bunk B."/>
            <person name="Sproer C."/>
            <person name="Schumann P."/>
            <person name="Evtushenko L.I."/>
            <person name="Kublanov I.V."/>
        </authorList>
    </citation>
    <scope>NUCLEOTIDE SEQUENCE</scope>
    <source>
        <strain evidence="6">DSM 106523</strain>
    </source>
</reference>
<comment type="similarity">
    <text evidence="2">Belongs to the flavin monoamine oxidase family.</text>
</comment>
<evidence type="ECO:0000313" key="6">
    <source>
        <dbReference type="EMBL" id="QSB17346.1"/>
    </source>
</evidence>
<dbReference type="InterPro" id="IPR002937">
    <property type="entry name" value="Amino_oxidase"/>
</dbReference>
<dbReference type="Gene3D" id="3.90.660.10">
    <property type="match status" value="1"/>
</dbReference>
<sequence length="450" mass="47715">MGNADVIVVGAGIAGLTAAREVTGAGRSVQVLEARHRVGGRTTGDTLGTGAVVEMGGQWVGPQQTEVLALLDELGLATFPTYDEGHHLTIRDGTITRYRDQTFGMPEASLPEIARVGEELESLAASVPLSAPWLTPDALALDRQTFAAWLAATTDDPEAARFFHLLTEALFSAEPWELALLHVLFYVRSNGSLDNLAATTGGNQEARVVGGSHRISERLAEQLPPGSLQLDAAVSVVRQRDGGVTVTYDRGEVSAARVIVALPPTLAGRLRYDPPMPAPRDGLTQQLPMGCVIKIQAGYPTPFWREAGLSGQVLSCDDLLGFTFDNSPPDGSSGVLTGFFEGAHARQAAELTADRRRELVVDSLVRFFGDAAAEPIEYVELDWMAEEHTRGCYGGRLGAGAWTAYGEALAAPVGRIHWAGAETAEVSNGYMDGAVRSGRRAAAEVLAANA</sequence>
<feature type="binding site" evidence="4">
    <location>
        <position position="339"/>
    </location>
    <ligand>
        <name>substrate</name>
    </ligand>
</feature>
<evidence type="ECO:0000256" key="4">
    <source>
        <dbReference type="PIRSR" id="PIRSR601613-1"/>
    </source>
</evidence>